<gene>
    <name evidence="2" type="ORF">BGAL_0178g00090</name>
</gene>
<evidence type="ECO:0000313" key="3">
    <source>
        <dbReference type="Proteomes" id="UP000308671"/>
    </source>
</evidence>
<dbReference type="EMBL" id="PQXL01000178">
    <property type="protein sequence ID" value="THV49802.1"/>
    <property type="molecule type" value="Genomic_DNA"/>
</dbReference>
<feature type="compositionally biased region" description="Acidic residues" evidence="1">
    <location>
        <begin position="329"/>
        <end position="346"/>
    </location>
</feature>
<dbReference type="Proteomes" id="UP000308671">
    <property type="component" value="Unassembled WGS sequence"/>
</dbReference>
<sequence>MTTHHAAPVLPSPSLSPSLSSSRDFMTCLFNSLTSPIFLPSPMEISDADTISISGSSSCTRRVLRGSERVSERDCGDGDMNGNGNPLKQIDAQKKALLMTLHVIFPPPLLLHALDLLDRGGVGRVVLKREGGAEEEMGMRPDLGNRRDGAREDVTKDSRSGRKKEVESDRSMEVEDTTGGETAIDAYNPKVSPSTCTSTTPSPSPNKHHSPLPSTHRSPRKTHTKPTRLYQVRSSQPPKWHSSRSASGAGSGIAHASAENTYTVHLDAWNCSCAAFAFSAFPASSSSSSSSTHSHPYISTSPSSTSYLPWALERSLDGEYPIPENKEKEEEEEKGEEDEEEEEEEEKWQYGGWTKTSQVPICKHLLACLLVERWGDVLGTYVRERAVGREEMGGLVV</sequence>
<keyword evidence="3" id="KW-1185">Reference proteome</keyword>
<feature type="region of interest" description="Disordered" evidence="1">
    <location>
        <begin position="133"/>
        <end position="252"/>
    </location>
</feature>
<evidence type="ECO:0000313" key="2">
    <source>
        <dbReference type="EMBL" id="THV49802.1"/>
    </source>
</evidence>
<feature type="compositionally biased region" description="Basic residues" evidence="1">
    <location>
        <begin position="217"/>
        <end position="226"/>
    </location>
</feature>
<proteinExistence type="predicted"/>
<feature type="compositionally biased region" description="Low complexity" evidence="1">
    <location>
        <begin position="189"/>
        <end position="201"/>
    </location>
</feature>
<evidence type="ECO:0000256" key="1">
    <source>
        <dbReference type="SAM" id="MobiDB-lite"/>
    </source>
</evidence>
<comment type="caution">
    <text evidence="2">The sequence shown here is derived from an EMBL/GenBank/DDBJ whole genome shotgun (WGS) entry which is preliminary data.</text>
</comment>
<feature type="compositionally biased region" description="Basic and acidic residues" evidence="1">
    <location>
        <begin position="133"/>
        <end position="173"/>
    </location>
</feature>
<accession>A0A4S8R005</accession>
<dbReference type="AlphaFoldDB" id="A0A4S8R005"/>
<organism evidence="2 3">
    <name type="scientific">Botrytis galanthina</name>
    <dbReference type="NCBI Taxonomy" id="278940"/>
    <lineage>
        <taxon>Eukaryota</taxon>
        <taxon>Fungi</taxon>
        <taxon>Dikarya</taxon>
        <taxon>Ascomycota</taxon>
        <taxon>Pezizomycotina</taxon>
        <taxon>Leotiomycetes</taxon>
        <taxon>Helotiales</taxon>
        <taxon>Sclerotiniaceae</taxon>
        <taxon>Botrytis</taxon>
    </lineage>
</organism>
<name>A0A4S8R005_9HELO</name>
<reference evidence="2 3" key="1">
    <citation type="submission" date="2017-12" db="EMBL/GenBank/DDBJ databases">
        <title>Comparative genomics of Botrytis spp.</title>
        <authorList>
            <person name="Valero-Jimenez C.A."/>
            <person name="Tapia P."/>
            <person name="Veloso J."/>
            <person name="Silva-Moreno E."/>
            <person name="Staats M."/>
            <person name="Valdes J.H."/>
            <person name="Van Kan J.A.L."/>
        </authorList>
    </citation>
    <scope>NUCLEOTIDE SEQUENCE [LARGE SCALE GENOMIC DNA]</scope>
    <source>
        <strain evidence="2 3">MUCL435</strain>
    </source>
</reference>
<feature type="compositionally biased region" description="Low complexity" evidence="1">
    <location>
        <begin position="243"/>
        <end position="252"/>
    </location>
</feature>
<dbReference type="OrthoDB" id="74545at2759"/>
<evidence type="ECO:0008006" key="4">
    <source>
        <dbReference type="Google" id="ProtNLM"/>
    </source>
</evidence>
<feature type="region of interest" description="Disordered" evidence="1">
    <location>
        <begin position="318"/>
        <end position="350"/>
    </location>
</feature>
<protein>
    <recommendedName>
        <fullName evidence="4">SWIM-type domain-containing protein</fullName>
    </recommendedName>
</protein>